<reference evidence="1 2" key="1">
    <citation type="submission" date="2020-10" db="EMBL/GenBank/DDBJ databases">
        <title>Genome sequencing of Massilia sp. LPB0304.</title>
        <authorList>
            <person name="Kim J."/>
        </authorList>
    </citation>
    <scope>NUCLEOTIDE SEQUENCE [LARGE SCALE GENOMIC DNA]</scope>
    <source>
        <strain evidence="1 2">LPB0304</strain>
    </source>
</reference>
<dbReference type="Proteomes" id="UP000593875">
    <property type="component" value="Chromosome"/>
</dbReference>
<dbReference type="KEGG" id="mlir:LPB04_22885"/>
<dbReference type="AlphaFoldDB" id="A0A7L9U3U3"/>
<organism evidence="1 2">
    <name type="scientific">Massilia litorea</name>
    <dbReference type="NCBI Taxonomy" id="2769491"/>
    <lineage>
        <taxon>Bacteria</taxon>
        <taxon>Pseudomonadati</taxon>
        <taxon>Pseudomonadota</taxon>
        <taxon>Betaproteobacteria</taxon>
        <taxon>Burkholderiales</taxon>
        <taxon>Oxalobacteraceae</taxon>
        <taxon>Telluria group</taxon>
        <taxon>Massilia</taxon>
    </lineage>
</organism>
<accession>A0A7L9U3U3</accession>
<gene>
    <name evidence="1" type="ORF">LPB04_22885</name>
</gene>
<evidence type="ECO:0000313" key="1">
    <source>
        <dbReference type="EMBL" id="QOL49684.1"/>
    </source>
</evidence>
<name>A0A7L9U3U3_9BURK</name>
<evidence type="ECO:0008006" key="3">
    <source>
        <dbReference type="Google" id="ProtNLM"/>
    </source>
</evidence>
<dbReference type="EMBL" id="CP062941">
    <property type="protein sequence ID" value="QOL49684.1"/>
    <property type="molecule type" value="Genomic_DNA"/>
</dbReference>
<protein>
    <recommendedName>
        <fullName evidence="3">Immunity protein 72 domain-containing protein</fullName>
    </recommendedName>
</protein>
<evidence type="ECO:0000313" key="2">
    <source>
        <dbReference type="Proteomes" id="UP000593875"/>
    </source>
</evidence>
<sequence>MQQNLNPQEIYLLERYTSVEYFCELRDTWEEMVKHLESCLGRFMQRLPKNYRAKPLPEQPDAVWGNRVLPNFRNTLQGLYTGYILLTHGDLRGLSYAWGPKSDFKGQMDFWAGWMERADENVYGEFLHKAVTLASNICRTERAGWGPFDLVTYDEQWGPLNPPAQWPSYRIQRGIFVATGQKLERNGIYVPDVVSSCAEFLYIGYETAPAAKVHVGMRPLLDPTTREQYAEEPIFENRDCTWYLVERVPDEEGGARDNPTPATQHAQVPAGEACPETGFYFTPAKTESRRLFHKGEIMPSLDTDYGRTIWQWDNNQVS</sequence>
<keyword evidence="2" id="KW-1185">Reference proteome</keyword>
<dbReference type="RefSeq" id="WP_193686718.1">
    <property type="nucleotide sequence ID" value="NZ_CP062941.1"/>
</dbReference>
<proteinExistence type="predicted"/>